<dbReference type="SUPFAM" id="SSF55200">
    <property type="entry name" value="Translation initiation factor IF3, C-terminal domain"/>
    <property type="match status" value="1"/>
</dbReference>
<dbReference type="eggNOG" id="COG0290">
    <property type="taxonomic scope" value="Bacteria"/>
</dbReference>
<dbReference type="Proteomes" id="UP000006860">
    <property type="component" value="Chromosome"/>
</dbReference>
<name>F0SQV4_RUBBR</name>
<dbReference type="EMBL" id="CP002546">
    <property type="protein sequence ID" value="ADY60175.1"/>
    <property type="molecule type" value="Genomic_DNA"/>
</dbReference>
<evidence type="ECO:0000259" key="7">
    <source>
        <dbReference type="Pfam" id="PF05198"/>
    </source>
</evidence>
<dbReference type="Gene3D" id="3.10.20.80">
    <property type="entry name" value="Translation initiation factor 3 (IF-3), N-terminal domain"/>
    <property type="match status" value="1"/>
</dbReference>
<keyword evidence="9" id="KW-1185">Reference proteome</keyword>
<dbReference type="InterPro" id="IPR019815">
    <property type="entry name" value="Translation_initiation_fac_3_C"/>
</dbReference>
<dbReference type="GO" id="GO:0005829">
    <property type="term" value="C:cytosol"/>
    <property type="evidence" value="ECO:0007669"/>
    <property type="project" value="TreeGrafter"/>
</dbReference>
<reference evidence="9" key="1">
    <citation type="submission" date="2011-02" db="EMBL/GenBank/DDBJ databases">
        <title>The complete genome of Planctomyces brasiliensis DSM 5305.</title>
        <authorList>
            <person name="Lucas S."/>
            <person name="Copeland A."/>
            <person name="Lapidus A."/>
            <person name="Bruce D."/>
            <person name="Goodwin L."/>
            <person name="Pitluck S."/>
            <person name="Kyrpides N."/>
            <person name="Mavromatis K."/>
            <person name="Pagani I."/>
            <person name="Ivanova N."/>
            <person name="Ovchinnikova G."/>
            <person name="Lu M."/>
            <person name="Detter J.C."/>
            <person name="Han C."/>
            <person name="Land M."/>
            <person name="Hauser L."/>
            <person name="Markowitz V."/>
            <person name="Cheng J.-F."/>
            <person name="Hugenholtz P."/>
            <person name="Woyke T."/>
            <person name="Wu D."/>
            <person name="Tindall B."/>
            <person name="Pomrenke H.G."/>
            <person name="Brambilla E."/>
            <person name="Klenk H.-P."/>
            <person name="Eisen J.A."/>
        </authorList>
    </citation>
    <scope>NUCLEOTIDE SEQUENCE [LARGE SCALE GENOMIC DNA]</scope>
    <source>
        <strain evidence="9">ATCC 49424 / DSM 5305 / JCM 21570 / NBRC 103401 / IFAM 1448</strain>
    </source>
</reference>
<dbReference type="PROSITE" id="PS00938">
    <property type="entry name" value="IF3"/>
    <property type="match status" value="1"/>
</dbReference>
<evidence type="ECO:0000256" key="3">
    <source>
        <dbReference type="ARBA" id="ARBA00022917"/>
    </source>
</evidence>
<comment type="subcellular location">
    <subcellularLocation>
        <location evidence="5">Cytoplasm</location>
    </subcellularLocation>
</comment>
<comment type="function">
    <text evidence="5">IF-3 binds to the 30S ribosomal subunit and shifts the equilibrium between 70S ribosomes and their 50S and 30S subunits in favor of the free subunits, thus enhancing the availability of 30S subunits on which protein synthesis initiation begins.</text>
</comment>
<dbReference type="GO" id="GO:0043022">
    <property type="term" value="F:ribosome binding"/>
    <property type="evidence" value="ECO:0007669"/>
    <property type="project" value="TreeGrafter"/>
</dbReference>
<keyword evidence="3 5" id="KW-0648">Protein biosynthesis</keyword>
<comment type="subunit">
    <text evidence="5">Monomer.</text>
</comment>
<dbReference type="Pfam" id="PF00707">
    <property type="entry name" value="IF3_C"/>
    <property type="match status" value="1"/>
</dbReference>
<comment type="similarity">
    <text evidence="1 5">Belongs to the IF-3 family.</text>
</comment>
<evidence type="ECO:0000313" key="9">
    <source>
        <dbReference type="Proteomes" id="UP000006860"/>
    </source>
</evidence>
<feature type="domain" description="Translation initiation factor 3 N-terminal" evidence="7">
    <location>
        <begin position="2"/>
        <end position="58"/>
    </location>
</feature>
<organism evidence="8 9">
    <name type="scientific">Rubinisphaera brasiliensis (strain ATCC 49424 / DSM 5305 / JCM 21570 / IAM 15109 / NBRC 103401 / IFAM 1448)</name>
    <name type="common">Planctomyces brasiliensis</name>
    <dbReference type="NCBI Taxonomy" id="756272"/>
    <lineage>
        <taxon>Bacteria</taxon>
        <taxon>Pseudomonadati</taxon>
        <taxon>Planctomycetota</taxon>
        <taxon>Planctomycetia</taxon>
        <taxon>Planctomycetales</taxon>
        <taxon>Planctomycetaceae</taxon>
        <taxon>Rubinisphaera</taxon>
    </lineage>
</organism>
<evidence type="ECO:0000313" key="8">
    <source>
        <dbReference type="EMBL" id="ADY60175.1"/>
    </source>
</evidence>
<accession>F0SQV4</accession>
<dbReference type="PANTHER" id="PTHR10938:SF0">
    <property type="entry name" value="TRANSLATION INITIATION FACTOR IF-3, MITOCHONDRIAL"/>
    <property type="match status" value="1"/>
</dbReference>
<dbReference type="InterPro" id="IPR001288">
    <property type="entry name" value="Translation_initiation_fac_3"/>
</dbReference>
<dbReference type="FunFam" id="3.30.110.10:FF:000001">
    <property type="entry name" value="Translation initiation factor IF-3"/>
    <property type="match status" value="1"/>
</dbReference>
<dbReference type="GO" id="GO:0016020">
    <property type="term" value="C:membrane"/>
    <property type="evidence" value="ECO:0007669"/>
    <property type="project" value="TreeGrafter"/>
</dbReference>
<dbReference type="SUPFAM" id="SSF54364">
    <property type="entry name" value="Translation initiation factor IF3, N-terminal domain"/>
    <property type="match status" value="1"/>
</dbReference>
<evidence type="ECO:0000259" key="6">
    <source>
        <dbReference type="Pfam" id="PF00707"/>
    </source>
</evidence>
<dbReference type="HOGENOM" id="CLU_054919_3_2_0"/>
<evidence type="ECO:0000256" key="4">
    <source>
        <dbReference type="NCBIfam" id="TIGR00168"/>
    </source>
</evidence>
<dbReference type="NCBIfam" id="TIGR00168">
    <property type="entry name" value="infC"/>
    <property type="match status" value="1"/>
</dbReference>
<keyword evidence="2 5" id="KW-0396">Initiation factor</keyword>
<dbReference type="STRING" id="756272.Plabr_2575"/>
<dbReference type="AlphaFoldDB" id="F0SQV4"/>
<dbReference type="GO" id="GO:0032790">
    <property type="term" value="P:ribosome disassembly"/>
    <property type="evidence" value="ECO:0007669"/>
    <property type="project" value="TreeGrafter"/>
</dbReference>
<feature type="domain" description="Translation initiation factor 3 C-terminal" evidence="6">
    <location>
        <begin position="65"/>
        <end position="150"/>
    </location>
</feature>
<dbReference type="InterPro" id="IPR019814">
    <property type="entry name" value="Translation_initiation_fac_3_N"/>
</dbReference>
<dbReference type="InterPro" id="IPR036788">
    <property type="entry name" value="T_IF-3_C_sf"/>
</dbReference>
<dbReference type="InterPro" id="IPR019813">
    <property type="entry name" value="Translation_initiation_fac3_CS"/>
</dbReference>
<evidence type="ECO:0000256" key="2">
    <source>
        <dbReference type="ARBA" id="ARBA00022540"/>
    </source>
</evidence>
<dbReference type="PANTHER" id="PTHR10938">
    <property type="entry name" value="TRANSLATION INITIATION FACTOR IF-3"/>
    <property type="match status" value="1"/>
</dbReference>
<proteinExistence type="inferred from homology"/>
<dbReference type="KEGG" id="pbs:Plabr_2575"/>
<evidence type="ECO:0000256" key="1">
    <source>
        <dbReference type="ARBA" id="ARBA00005439"/>
    </source>
</evidence>
<dbReference type="Pfam" id="PF05198">
    <property type="entry name" value="IF3_N"/>
    <property type="match status" value="1"/>
</dbReference>
<dbReference type="GO" id="GO:0003743">
    <property type="term" value="F:translation initiation factor activity"/>
    <property type="evidence" value="ECO:0007669"/>
    <property type="project" value="UniProtKB-UniRule"/>
</dbReference>
<evidence type="ECO:0000256" key="5">
    <source>
        <dbReference type="RuleBase" id="RU000646"/>
    </source>
</evidence>
<dbReference type="Gene3D" id="3.30.110.10">
    <property type="entry name" value="Translation initiation factor 3 (IF-3), C-terminal domain"/>
    <property type="match status" value="1"/>
</dbReference>
<sequence>MVNQDGDMLGVIETAEAMSIAQEAGLDLVEVAPDARPPVCRIMDYGKFKYEQKKRQSKNTKVHQTQLKEIRLRPKIGDHDIEFKMKKARDFLVHRDKVKLTVMFRGRENAHHERGRDVLNSIVADLEDIAKLEKPPGMESGRSMTAILAPR</sequence>
<dbReference type="InterPro" id="IPR036787">
    <property type="entry name" value="T_IF-3_N_sf"/>
</dbReference>
<protein>
    <recommendedName>
        <fullName evidence="4 5">Translation initiation factor IF-3</fullName>
    </recommendedName>
</protein>
<gene>
    <name evidence="8" type="ordered locus">Plabr_2575</name>
</gene>